<keyword evidence="5 10" id="KW-0132">Cell division</keyword>
<feature type="transmembrane region" description="Helical" evidence="11">
    <location>
        <begin position="227"/>
        <end position="250"/>
    </location>
</feature>
<dbReference type="Gene3D" id="3.30.70.3040">
    <property type="match status" value="1"/>
</dbReference>
<evidence type="ECO:0000256" key="5">
    <source>
        <dbReference type="ARBA" id="ARBA00022618"/>
    </source>
</evidence>
<name>A0A4Z0D693_9FIRM</name>
<dbReference type="Pfam" id="PF18075">
    <property type="entry name" value="FtsX_ECD"/>
    <property type="match status" value="1"/>
</dbReference>
<reference evidence="14 15" key="1">
    <citation type="submission" date="2019-03" db="EMBL/GenBank/DDBJ databases">
        <title>Draft genome sequence data and analysis of a Fermenting Bacterium, Soehngenia longevitae strain 1933PT, isolated from petroleum reservoir in Azerbaijan.</title>
        <authorList>
            <person name="Grouzdev D.S."/>
            <person name="Bidzhieva S.K."/>
            <person name="Sokolova D.S."/>
            <person name="Tourova T.P."/>
            <person name="Poltaraus A.B."/>
            <person name="Nazina T.N."/>
        </authorList>
    </citation>
    <scope>NUCLEOTIDE SEQUENCE [LARGE SCALE GENOMIC DNA]</scope>
    <source>
        <strain evidence="14 15">1933P</strain>
    </source>
</reference>
<keyword evidence="15" id="KW-1185">Reference proteome</keyword>
<dbReference type="OrthoDB" id="9812531at2"/>
<organism evidence="14 15">
    <name type="scientific">Soehngenia longivitae</name>
    <dbReference type="NCBI Taxonomy" id="2562294"/>
    <lineage>
        <taxon>Bacteria</taxon>
        <taxon>Bacillati</taxon>
        <taxon>Bacillota</taxon>
        <taxon>Tissierellia</taxon>
        <taxon>Tissierellales</taxon>
        <taxon>Tissierellaceae</taxon>
        <taxon>Soehngenia</taxon>
    </lineage>
</organism>
<dbReference type="InterPro" id="IPR004513">
    <property type="entry name" value="FtsX"/>
</dbReference>
<evidence type="ECO:0000259" key="12">
    <source>
        <dbReference type="Pfam" id="PF02687"/>
    </source>
</evidence>
<evidence type="ECO:0000256" key="2">
    <source>
        <dbReference type="ARBA" id="ARBA00007379"/>
    </source>
</evidence>
<protein>
    <recommendedName>
        <fullName evidence="3 10">Cell division protein FtsX</fullName>
    </recommendedName>
</protein>
<evidence type="ECO:0000313" key="14">
    <source>
        <dbReference type="EMBL" id="TFZ40384.1"/>
    </source>
</evidence>
<evidence type="ECO:0000313" key="15">
    <source>
        <dbReference type="Proteomes" id="UP000298381"/>
    </source>
</evidence>
<keyword evidence="8 10" id="KW-0472">Membrane</keyword>
<comment type="caution">
    <text evidence="14">The sequence shown here is derived from an EMBL/GenBank/DDBJ whole genome shotgun (WGS) entry which is preliminary data.</text>
</comment>
<feature type="transmembrane region" description="Helical" evidence="11">
    <location>
        <begin position="270"/>
        <end position="294"/>
    </location>
</feature>
<sequence length="300" mass="33821">MTLNLRIFRNMLKQGIQSMWRNKSMGVASITSIAAVLMILGIVLVLILSINNVVNDTKLKFDEIEVFLEDEISSEQMSKIEDTAKDVPGVVSVIYRSKEQALELMKEDWGEDAYLLEDLETNPLPNSYIIKVEDIELADNLVNSIKTLDGVEEVKYYKDIIDKLLNFASYIRIGGMIIIAVLVFVSIFIISNTIKLTVTSRKREINIMKYVGATNSYIRGPFIIEGVFFGLVGAIISIAVVYFAYRYLYLNMNESFYNMFTFYLIPPESIISDISVIFLTLGAGIGAMGSMLSLKKFLNV</sequence>
<keyword evidence="6 11" id="KW-0812">Transmembrane</keyword>
<evidence type="ECO:0000256" key="11">
    <source>
        <dbReference type="SAM" id="Phobius"/>
    </source>
</evidence>
<evidence type="ECO:0000256" key="9">
    <source>
        <dbReference type="ARBA" id="ARBA00023306"/>
    </source>
</evidence>
<evidence type="ECO:0000256" key="10">
    <source>
        <dbReference type="PIRNR" id="PIRNR003097"/>
    </source>
</evidence>
<dbReference type="PIRSF" id="PIRSF003097">
    <property type="entry name" value="FtsX"/>
    <property type="match status" value="1"/>
</dbReference>
<proteinExistence type="inferred from homology"/>
<evidence type="ECO:0000256" key="7">
    <source>
        <dbReference type="ARBA" id="ARBA00022989"/>
    </source>
</evidence>
<dbReference type="AlphaFoldDB" id="A0A4Z0D693"/>
<dbReference type="InterPro" id="IPR058204">
    <property type="entry name" value="FtsX_firmicutes-type"/>
</dbReference>
<dbReference type="GO" id="GO:0005886">
    <property type="term" value="C:plasma membrane"/>
    <property type="evidence" value="ECO:0007669"/>
    <property type="project" value="UniProtKB-SubCell"/>
</dbReference>
<comment type="subcellular location">
    <subcellularLocation>
        <location evidence="1">Cell membrane</location>
        <topology evidence="1">Multi-pass membrane protein</topology>
    </subcellularLocation>
</comment>
<evidence type="ECO:0000256" key="4">
    <source>
        <dbReference type="ARBA" id="ARBA00022475"/>
    </source>
</evidence>
<dbReference type="Pfam" id="PF02687">
    <property type="entry name" value="FtsX"/>
    <property type="match status" value="1"/>
</dbReference>
<dbReference type="InterPro" id="IPR040690">
    <property type="entry name" value="FtsX_ECD"/>
</dbReference>
<feature type="transmembrane region" description="Helical" evidence="11">
    <location>
        <begin position="173"/>
        <end position="194"/>
    </location>
</feature>
<feature type="domain" description="FtsX extracellular" evidence="13">
    <location>
        <begin position="63"/>
        <end position="154"/>
    </location>
</feature>
<feature type="domain" description="ABC3 transporter permease C-terminal" evidence="12">
    <location>
        <begin position="176"/>
        <end position="296"/>
    </location>
</feature>
<keyword evidence="9 10" id="KW-0131">Cell cycle</keyword>
<evidence type="ECO:0000256" key="6">
    <source>
        <dbReference type="ARBA" id="ARBA00022692"/>
    </source>
</evidence>
<dbReference type="RefSeq" id="WP_135270902.1">
    <property type="nucleotide sequence ID" value="NZ_SRIB01000005.1"/>
</dbReference>
<dbReference type="Proteomes" id="UP000298381">
    <property type="component" value="Unassembled WGS sequence"/>
</dbReference>
<gene>
    <name evidence="14" type="ORF">E4100_04760</name>
</gene>
<accession>A0A4Z0D693</accession>
<dbReference type="PANTHER" id="PTHR47755">
    <property type="entry name" value="CELL DIVISION PROTEIN FTSX"/>
    <property type="match status" value="1"/>
</dbReference>
<comment type="similarity">
    <text evidence="2 10">Belongs to the ABC-4 integral membrane protein family. FtsX subfamily.</text>
</comment>
<dbReference type="GO" id="GO:0051301">
    <property type="term" value="P:cell division"/>
    <property type="evidence" value="ECO:0007669"/>
    <property type="project" value="UniProtKB-KW"/>
</dbReference>
<dbReference type="InterPro" id="IPR003838">
    <property type="entry name" value="ABC3_permease_C"/>
</dbReference>
<dbReference type="EMBL" id="SRIB01000005">
    <property type="protein sequence ID" value="TFZ40384.1"/>
    <property type="molecule type" value="Genomic_DNA"/>
</dbReference>
<dbReference type="NCBIfam" id="NF038347">
    <property type="entry name" value="FtsX_Gpos"/>
    <property type="match status" value="1"/>
</dbReference>
<evidence type="ECO:0000256" key="1">
    <source>
        <dbReference type="ARBA" id="ARBA00004651"/>
    </source>
</evidence>
<dbReference type="PANTHER" id="PTHR47755:SF1">
    <property type="entry name" value="CELL DIVISION PROTEIN FTSX"/>
    <property type="match status" value="1"/>
</dbReference>
<evidence type="ECO:0000259" key="13">
    <source>
        <dbReference type="Pfam" id="PF18075"/>
    </source>
</evidence>
<evidence type="ECO:0000256" key="3">
    <source>
        <dbReference type="ARBA" id="ARBA00021907"/>
    </source>
</evidence>
<comment type="function">
    <text evidence="10">Part of the ABC transporter FtsEX involved in asymmetric cellular division facilitating the initiation of sporulation.</text>
</comment>
<keyword evidence="7 11" id="KW-1133">Transmembrane helix</keyword>
<evidence type="ECO:0000256" key="8">
    <source>
        <dbReference type="ARBA" id="ARBA00023136"/>
    </source>
</evidence>
<keyword evidence="4 10" id="KW-1003">Cell membrane</keyword>
<feature type="transmembrane region" description="Helical" evidence="11">
    <location>
        <begin position="27"/>
        <end position="50"/>
    </location>
</feature>